<dbReference type="Gene3D" id="3.40.50.1100">
    <property type="match status" value="1"/>
</dbReference>
<name>A0A3M3WF19_PSEA0</name>
<organism evidence="1 2">
    <name type="scientific">Pseudomonas amygdali pv. eriobotryae</name>
    <dbReference type="NCBI Taxonomy" id="129137"/>
    <lineage>
        <taxon>Bacteria</taxon>
        <taxon>Pseudomonadati</taxon>
        <taxon>Pseudomonadota</taxon>
        <taxon>Gammaproteobacteria</taxon>
        <taxon>Pseudomonadales</taxon>
        <taxon>Pseudomonadaceae</taxon>
        <taxon>Pseudomonas</taxon>
        <taxon>Pseudomonas amygdali</taxon>
    </lineage>
</organism>
<proteinExistence type="predicted"/>
<sequence length="63" mass="7046">MADPAQFIRPILQLEHFMTQTNFRSGPDANGLFGSFGGRYVAETLMPLVLDLNREYEAAKADL</sequence>
<evidence type="ECO:0008006" key="3">
    <source>
        <dbReference type="Google" id="ProtNLM"/>
    </source>
</evidence>
<accession>A0A3M3WF19</accession>
<evidence type="ECO:0000313" key="2">
    <source>
        <dbReference type="Proteomes" id="UP000275613"/>
    </source>
</evidence>
<evidence type="ECO:0000313" key="1">
    <source>
        <dbReference type="EMBL" id="RMO56129.1"/>
    </source>
</evidence>
<reference evidence="1 2" key="1">
    <citation type="submission" date="2018-08" db="EMBL/GenBank/DDBJ databases">
        <title>Recombination of ecologically and evolutionarily significant loci maintains genetic cohesion in the Pseudomonas syringae species complex.</title>
        <authorList>
            <person name="Dillon M."/>
            <person name="Thakur S."/>
            <person name="Almeida R.N.D."/>
            <person name="Weir B.S."/>
            <person name="Guttman D.S."/>
        </authorList>
    </citation>
    <scope>NUCLEOTIDE SEQUENCE [LARGE SCALE GENOMIC DNA]</scope>
    <source>
        <strain evidence="1 2">ICMP 4316</strain>
    </source>
</reference>
<comment type="caution">
    <text evidence="1">The sequence shown here is derived from an EMBL/GenBank/DDBJ whole genome shotgun (WGS) entry which is preliminary data.</text>
</comment>
<dbReference type="AlphaFoldDB" id="A0A3M3WF19"/>
<feature type="non-terminal residue" evidence="1">
    <location>
        <position position="63"/>
    </location>
</feature>
<protein>
    <recommendedName>
        <fullName evidence="3">Tryptophan synthase beta chain</fullName>
    </recommendedName>
</protein>
<gene>
    <name evidence="1" type="ORF">ALQ39_05584</name>
</gene>
<dbReference type="Proteomes" id="UP000275613">
    <property type="component" value="Unassembled WGS sequence"/>
</dbReference>
<dbReference type="InterPro" id="IPR036052">
    <property type="entry name" value="TrpB-like_PALP_sf"/>
</dbReference>
<dbReference type="EMBL" id="RBPV01000291">
    <property type="protein sequence ID" value="RMO56129.1"/>
    <property type="molecule type" value="Genomic_DNA"/>
</dbReference>